<comment type="subcellular location">
    <subcellularLocation>
        <location evidence="1">Cell outer membrane</location>
    </subcellularLocation>
</comment>
<keyword evidence="5" id="KW-0732">Signal</keyword>
<keyword evidence="3" id="KW-0998">Cell outer membrane</keyword>
<keyword evidence="8" id="KW-1185">Reference proteome</keyword>
<keyword evidence="7" id="KW-0675">Receptor</keyword>
<evidence type="ECO:0000313" key="8">
    <source>
        <dbReference type="Proteomes" id="UP000321533"/>
    </source>
</evidence>
<evidence type="ECO:0000256" key="2">
    <source>
        <dbReference type="ARBA" id="ARBA00023136"/>
    </source>
</evidence>
<feature type="region of interest" description="Disordered" evidence="4">
    <location>
        <begin position="797"/>
        <end position="820"/>
    </location>
</feature>
<dbReference type="InterPro" id="IPR041700">
    <property type="entry name" value="OMP_b-brl_3"/>
</dbReference>
<feature type="chain" id="PRO_5022960719" evidence="5">
    <location>
        <begin position="20"/>
        <end position="820"/>
    </location>
</feature>
<gene>
    <name evidence="7" type="ORF">FRZ67_22935</name>
</gene>
<feature type="signal peptide" evidence="5">
    <location>
        <begin position="1"/>
        <end position="19"/>
    </location>
</feature>
<keyword evidence="2" id="KW-0472">Membrane</keyword>
<proteinExistence type="predicted"/>
<dbReference type="EMBL" id="CP042435">
    <property type="protein sequence ID" value="QEC70015.1"/>
    <property type="molecule type" value="Genomic_DNA"/>
</dbReference>
<dbReference type="KEGG" id="pgin:FRZ67_22935"/>
<feature type="domain" description="Outer membrane protein beta-barrel" evidence="6">
    <location>
        <begin position="380"/>
        <end position="790"/>
    </location>
</feature>
<evidence type="ECO:0000256" key="1">
    <source>
        <dbReference type="ARBA" id="ARBA00004442"/>
    </source>
</evidence>
<dbReference type="Gene3D" id="2.170.130.10">
    <property type="entry name" value="TonB-dependent receptor, plug domain"/>
    <property type="match status" value="1"/>
</dbReference>
<dbReference type="InterPro" id="IPR036942">
    <property type="entry name" value="Beta-barrel_TonB_sf"/>
</dbReference>
<name>A0A5B8VG52_9BACT</name>
<accession>A0A5B8VG52</accession>
<dbReference type="OrthoDB" id="905812at2"/>
<dbReference type="GO" id="GO:0009279">
    <property type="term" value="C:cell outer membrane"/>
    <property type="evidence" value="ECO:0007669"/>
    <property type="project" value="UniProtKB-SubCell"/>
</dbReference>
<dbReference type="SUPFAM" id="SSF49478">
    <property type="entry name" value="Cna protein B-type domain"/>
    <property type="match status" value="1"/>
</dbReference>
<dbReference type="AlphaFoldDB" id="A0A5B8VG52"/>
<dbReference type="PANTHER" id="PTHR40980:SF4">
    <property type="entry name" value="TONB-DEPENDENT RECEPTOR-LIKE BETA-BARREL DOMAIN-CONTAINING PROTEIN"/>
    <property type="match status" value="1"/>
</dbReference>
<evidence type="ECO:0000259" key="6">
    <source>
        <dbReference type="Pfam" id="PF14905"/>
    </source>
</evidence>
<dbReference type="Gene3D" id="2.40.170.20">
    <property type="entry name" value="TonB-dependent receptor, beta-barrel domain"/>
    <property type="match status" value="1"/>
</dbReference>
<dbReference type="SUPFAM" id="SSF56935">
    <property type="entry name" value="Porins"/>
    <property type="match status" value="1"/>
</dbReference>
<dbReference type="Gene3D" id="2.60.40.1120">
    <property type="entry name" value="Carboxypeptidase-like, regulatory domain"/>
    <property type="match status" value="1"/>
</dbReference>
<evidence type="ECO:0000313" key="7">
    <source>
        <dbReference type="EMBL" id="QEC70015.1"/>
    </source>
</evidence>
<dbReference type="RefSeq" id="WP_147192891.1">
    <property type="nucleotide sequence ID" value="NZ_CP042435.1"/>
</dbReference>
<dbReference type="Proteomes" id="UP000321533">
    <property type="component" value="Chromosome"/>
</dbReference>
<evidence type="ECO:0000256" key="4">
    <source>
        <dbReference type="SAM" id="MobiDB-lite"/>
    </source>
</evidence>
<protein>
    <submittedName>
        <fullName evidence="7">TonB-dependent receptor</fullName>
    </submittedName>
</protein>
<dbReference type="Pfam" id="PF14905">
    <property type="entry name" value="OMP_b-brl_3"/>
    <property type="match status" value="1"/>
</dbReference>
<organism evidence="7 8">
    <name type="scientific">Panacibacter ginsenosidivorans</name>
    <dbReference type="NCBI Taxonomy" id="1813871"/>
    <lineage>
        <taxon>Bacteria</taxon>
        <taxon>Pseudomonadati</taxon>
        <taxon>Bacteroidota</taxon>
        <taxon>Chitinophagia</taxon>
        <taxon>Chitinophagales</taxon>
        <taxon>Chitinophagaceae</taxon>
        <taxon>Panacibacter</taxon>
    </lineage>
</organism>
<evidence type="ECO:0000256" key="5">
    <source>
        <dbReference type="SAM" id="SignalP"/>
    </source>
</evidence>
<sequence>MKKIYLFIVPAFIATTSFAQTIGKISGSIISSDKKVIEAATISLLKAKDSSLIKMEVTDKNGLFEFEHVNNGNYLLSADAVGYQKSYTSIVVSDDKKLVNADFVMSNASASLAGVSVKSTRPLIENKIDKTIVNVEASPTNTGLSALEVLEKSPGITVNNDGEISLKGKQGVKIFIDGKPSYLSGQDLTNYLKNLSSNQLDQIEIMTQPSAKYDAAGNTGIINIKTKKNVNNGLNGSFSTSAIIAKYFKNTNNINFNWRKGKTNIYGMYGNSYWLGFNDIYINRSLREGRDSAFNRYSEQHTYGKYKGLPHNFKLGADYFAGKNTTVGVAMTSYLDNDRFTSTGTANIYDSLHRFVQYNDANSETHDPWTNVGFNVNLQQKLDTSGKELSVDADYILYRTKGKQYSNNYLYNSDGDLSEDPFLLNGYLPANIDIYSFKADYKQPLKKNATLEAGVKFSYVKTDNDAQYTIYDAGTGKWENDETRSNHFIYKENINAAYINLQKQIKKFGIQLGLRAEQTIAEGNQVSKEIAFKKNYTKLFPTTYFSYNLNDNNTFGLSYGRRIERPGYQDLNPFQYQLDRYTYRQGNPDLQPQFSHNFELSYNYKGALNISANYTTVSDIINDVLITKREPGDSNYTTYQTKQNIASNKNIGLAVSYNTKLAKWWSINVFANVFNNHYKGTIDGEQIDLGLTSYTANMSSQFTFNKGWSAEASGFYRGKNLESSAILSLPMGMFSVGGGKKILKDKGSIRLNLRDPFYLMSFRGSTDLNKGYTQIHSYWDNRRAIISFTYRFGKVNNPAPRRHNTGADDEKSRVNTGGQQ</sequence>
<evidence type="ECO:0000256" key="3">
    <source>
        <dbReference type="ARBA" id="ARBA00023237"/>
    </source>
</evidence>
<dbReference type="PANTHER" id="PTHR40980">
    <property type="entry name" value="PLUG DOMAIN-CONTAINING PROTEIN"/>
    <property type="match status" value="1"/>
</dbReference>
<reference evidence="7 8" key="1">
    <citation type="journal article" date="2016" name="Int. J. Syst. Evol. Microbiol.">
        <title>Panacibacter ginsenosidivorans gen. nov., sp. nov., with ginsenoside converting activity isolated from soil of a ginseng field.</title>
        <authorList>
            <person name="Siddiqi M.Z."/>
            <person name="Muhammad Shafi S."/>
            <person name="Choi K.D."/>
            <person name="Im W.T."/>
        </authorList>
    </citation>
    <scope>NUCLEOTIDE SEQUENCE [LARGE SCALE GENOMIC DNA]</scope>
    <source>
        <strain evidence="7 8">Gsoil1550</strain>
    </source>
</reference>
<dbReference type="Pfam" id="PF13620">
    <property type="entry name" value="CarboxypepD_reg"/>
    <property type="match status" value="1"/>
</dbReference>
<dbReference type="InterPro" id="IPR037066">
    <property type="entry name" value="Plug_dom_sf"/>
</dbReference>